<dbReference type="RefSeq" id="WP_133644880.1">
    <property type="nucleotide sequence ID" value="NZ_SNYI01000003.1"/>
</dbReference>
<organism evidence="1 2">
    <name type="scientific">Zeaxanthinibacter enoshimensis</name>
    <dbReference type="NCBI Taxonomy" id="392009"/>
    <lineage>
        <taxon>Bacteria</taxon>
        <taxon>Pseudomonadati</taxon>
        <taxon>Bacteroidota</taxon>
        <taxon>Flavobacteriia</taxon>
        <taxon>Flavobacteriales</taxon>
        <taxon>Flavobacteriaceae</taxon>
        <taxon>Zeaxanthinibacter</taxon>
    </lineage>
</organism>
<dbReference type="EMBL" id="SNYI01000003">
    <property type="protein sequence ID" value="TDQ29303.1"/>
    <property type="molecule type" value="Genomic_DNA"/>
</dbReference>
<dbReference type="AlphaFoldDB" id="A0A4R6THF0"/>
<name>A0A4R6THF0_9FLAO</name>
<protein>
    <submittedName>
        <fullName evidence="1">Uncharacterized protein</fullName>
    </submittedName>
</protein>
<proteinExistence type="predicted"/>
<sequence length="423" mass="47837">MKKFLGALLIAILLFIGLLYISLHSTSGEEARSVILEPGPSDNLNLRDYDSVKLMATDLYQANALKKLMQGRQYRDAWASPVTVPIVFLDTLMGGMKIIEEGGGKQTHSLEIESPAGVRYSLRSITKNPKPLVPDIAEKLALENIIIDGVSAQHPYAAIVVADMAEKAGLMHTHPKVVFVPEQPLLGSLNEKYGNRLFLLEYETEGKTNWTAMENVLEIMDTEDLQELKVESARQVSIDKHILVRNRLFDLLIGDWDRHAKQWGWVIQDTPDGYLATPLAGDRDNAFFHLGGIVPTLISNRRFLPNVQPLENDIDYMTGLVMDFDRFFLLKVPESIFLEEAKYLQETLTDEVIRESFNKWPENIYRLDAPEIIKKVISRRNKLQESAKAFYEAIQEQGPINEPLKGSEDSRAGTKLLPCFECH</sequence>
<evidence type="ECO:0000313" key="1">
    <source>
        <dbReference type="EMBL" id="TDQ29303.1"/>
    </source>
</evidence>
<comment type="caution">
    <text evidence="1">The sequence shown here is derived from an EMBL/GenBank/DDBJ whole genome shotgun (WGS) entry which is preliminary data.</text>
</comment>
<gene>
    <name evidence="1" type="ORF">CLV82_2759</name>
</gene>
<evidence type="ECO:0000313" key="2">
    <source>
        <dbReference type="Proteomes" id="UP000295468"/>
    </source>
</evidence>
<dbReference type="Proteomes" id="UP000295468">
    <property type="component" value="Unassembled WGS sequence"/>
</dbReference>
<dbReference type="OrthoDB" id="333971at2"/>
<reference evidence="1 2" key="1">
    <citation type="submission" date="2019-03" db="EMBL/GenBank/DDBJ databases">
        <title>Genomic Encyclopedia of Archaeal and Bacterial Type Strains, Phase II (KMG-II): from individual species to whole genera.</title>
        <authorList>
            <person name="Goeker M."/>
        </authorList>
    </citation>
    <scope>NUCLEOTIDE SEQUENCE [LARGE SCALE GENOMIC DNA]</scope>
    <source>
        <strain evidence="1 2">DSM 18435</strain>
    </source>
</reference>
<keyword evidence="2" id="KW-1185">Reference proteome</keyword>
<accession>A0A4R6THF0</accession>